<protein>
    <recommendedName>
        <fullName evidence="4 11">3-oxoacyl-[acyl-carrier-protein] synthase 2</fullName>
        <ecNumber evidence="3 11">2.3.1.179</ecNumber>
    </recommendedName>
</protein>
<dbReference type="PANTHER" id="PTHR11712">
    <property type="entry name" value="POLYKETIDE SYNTHASE-RELATED"/>
    <property type="match status" value="1"/>
</dbReference>
<dbReference type="EC" id="2.3.1.179" evidence="3 11"/>
<dbReference type="SMART" id="SM00825">
    <property type="entry name" value="PKS_KS"/>
    <property type="match status" value="1"/>
</dbReference>
<dbReference type="SUPFAM" id="SSF53901">
    <property type="entry name" value="Thiolase-like"/>
    <property type="match status" value="2"/>
</dbReference>
<evidence type="ECO:0000313" key="16">
    <source>
        <dbReference type="Proteomes" id="UP000245474"/>
    </source>
</evidence>
<dbReference type="NCBIfam" id="NF005589">
    <property type="entry name" value="PRK07314.1"/>
    <property type="match status" value="1"/>
</dbReference>
<dbReference type="AlphaFoldDB" id="A0A2U2N2D3"/>
<evidence type="ECO:0000256" key="8">
    <source>
        <dbReference type="ARBA" id="ARBA00023098"/>
    </source>
</evidence>
<dbReference type="Gene3D" id="3.40.47.10">
    <property type="match status" value="1"/>
</dbReference>
<keyword evidence="8" id="KW-0443">Lipid metabolism</keyword>
<dbReference type="InterPro" id="IPR018201">
    <property type="entry name" value="Ketoacyl_synth_AS"/>
</dbReference>
<comment type="similarity">
    <text evidence="2 11 13">Belongs to the thiolase-like superfamily. Beta-ketoacyl-ACP synthases family.</text>
</comment>
<dbReference type="InterPro" id="IPR014030">
    <property type="entry name" value="Ketoacyl_synth_N"/>
</dbReference>
<evidence type="ECO:0000256" key="7">
    <source>
        <dbReference type="ARBA" id="ARBA00022832"/>
    </source>
</evidence>
<dbReference type="Pfam" id="PF02801">
    <property type="entry name" value="Ketoacyl-synt_C"/>
    <property type="match status" value="1"/>
</dbReference>
<evidence type="ECO:0000256" key="3">
    <source>
        <dbReference type="ARBA" id="ARBA00012356"/>
    </source>
</evidence>
<evidence type="ECO:0000256" key="4">
    <source>
        <dbReference type="ARBA" id="ARBA00014657"/>
    </source>
</evidence>
<dbReference type="PANTHER" id="PTHR11712:SF336">
    <property type="entry name" value="3-OXOACYL-[ACYL-CARRIER-PROTEIN] SYNTHASE, MITOCHONDRIAL"/>
    <property type="match status" value="1"/>
</dbReference>
<proteinExistence type="inferred from homology"/>
<keyword evidence="6 11" id="KW-0808">Transferase</keyword>
<comment type="catalytic activity">
    <reaction evidence="11">
        <text>a fatty acyl-[ACP] + malonyl-[ACP] + H(+) = a 3-oxoacyl-[ACP] + holo-[ACP] + CO2</text>
        <dbReference type="Rhea" id="RHEA:22836"/>
        <dbReference type="Rhea" id="RHEA-COMP:9623"/>
        <dbReference type="Rhea" id="RHEA-COMP:9685"/>
        <dbReference type="Rhea" id="RHEA-COMP:9916"/>
        <dbReference type="Rhea" id="RHEA-COMP:14125"/>
        <dbReference type="ChEBI" id="CHEBI:15378"/>
        <dbReference type="ChEBI" id="CHEBI:16526"/>
        <dbReference type="ChEBI" id="CHEBI:64479"/>
        <dbReference type="ChEBI" id="CHEBI:78449"/>
        <dbReference type="ChEBI" id="CHEBI:78776"/>
        <dbReference type="ChEBI" id="CHEBI:138651"/>
    </reaction>
</comment>
<evidence type="ECO:0000259" key="14">
    <source>
        <dbReference type="PROSITE" id="PS52004"/>
    </source>
</evidence>
<dbReference type="PROSITE" id="PS52004">
    <property type="entry name" value="KS3_2"/>
    <property type="match status" value="1"/>
</dbReference>
<dbReference type="NCBIfam" id="TIGR03150">
    <property type="entry name" value="fabF"/>
    <property type="match status" value="1"/>
</dbReference>
<feature type="active site" description="For beta-ketoacyl synthase activity" evidence="12">
    <location>
        <position position="164"/>
    </location>
</feature>
<dbReference type="EMBL" id="QFFI01000012">
    <property type="protein sequence ID" value="PWG63242.1"/>
    <property type="molecule type" value="Genomic_DNA"/>
</dbReference>
<dbReference type="GO" id="GO:0005829">
    <property type="term" value="C:cytosol"/>
    <property type="evidence" value="ECO:0007669"/>
    <property type="project" value="TreeGrafter"/>
</dbReference>
<dbReference type="PIRSF" id="PIRSF000447">
    <property type="entry name" value="KAS_II"/>
    <property type="match status" value="1"/>
</dbReference>
<evidence type="ECO:0000256" key="9">
    <source>
        <dbReference type="ARBA" id="ARBA00023160"/>
    </source>
</evidence>
<dbReference type="InterPro" id="IPR016039">
    <property type="entry name" value="Thiolase-like"/>
</dbReference>
<dbReference type="OrthoDB" id="9808669at2"/>
<dbReference type="FunFam" id="3.40.47.10:FF:000009">
    <property type="entry name" value="3-oxoacyl-[acyl-carrier-protein] synthase 2"/>
    <property type="match status" value="1"/>
</dbReference>
<comment type="catalytic activity">
    <reaction evidence="11">
        <text>(9Z)-hexadecenoyl-[ACP] + malonyl-[ACP] + H(+) = 3-oxo-(11Z)-octadecenoyl-[ACP] + holo-[ACP] + CO2</text>
        <dbReference type="Rhea" id="RHEA:55040"/>
        <dbReference type="Rhea" id="RHEA-COMP:9623"/>
        <dbReference type="Rhea" id="RHEA-COMP:9685"/>
        <dbReference type="Rhea" id="RHEA-COMP:10800"/>
        <dbReference type="Rhea" id="RHEA-COMP:14074"/>
        <dbReference type="ChEBI" id="CHEBI:15378"/>
        <dbReference type="ChEBI" id="CHEBI:16526"/>
        <dbReference type="ChEBI" id="CHEBI:64479"/>
        <dbReference type="ChEBI" id="CHEBI:78449"/>
        <dbReference type="ChEBI" id="CHEBI:83989"/>
        <dbReference type="ChEBI" id="CHEBI:138538"/>
        <dbReference type="EC" id="2.3.1.179"/>
    </reaction>
</comment>
<dbReference type="Proteomes" id="UP000245474">
    <property type="component" value="Unassembled WGS sequence"/>
</dbReference>
<keyword evidence="7" id="KW-0276">Fatty acid metabolism</keyword>
<keyword evidence="10 11" id="KW-0012">Acyltransferase</keyword>
<dbReference type="InterPro" id="IPR000794">
    <property type="entry name" value="Beta-ketoacyl_synthase"/>
</dbReference>
<dbReference type="Pfam" id="PF00109">
    <property type="entry name" value="ketoacyl-synt"/>
    <property type="match status" value="1"/>
</dbReference>
<accession>A0A2U2N2D3</accession>
<evidence type="ECO:0000256" key="1">
    <source>
        <dbReference type="ARBA" id="ARBA00005194"/>
    </source>
</evidence>
<dbReference type="GO" id="GO:0006633">
    <property type="term" value="P:fatty acid biosynthetic process"/>
    <property type="evidence" value="ECO:0007669"/>
    <property type="project" value="UniProtKB-UniRule"/>
</dbReference>
<evidence type="ECO:0000313" key="15">
    <source>
        <dbReference type="EMBL" id="PWG63242.1"/>
    </source>
</evidence>
<evidence type="ECO:0000256" key="2">
    <source>
        <dbReference type="ARBA" id="ARBA00008467"/>
    </source>
</evidence>
<dbReference type="NCBIfam" id="NF004970">
    <property type="entry name" value="PRK06333.1"/>
    <property type="match status" value="1"/>
</dbReference>
<dbReference type="UniPathway" id="UPA00094"/>
<evidence type="ECO:0000256" key="5">
    <source>
        <dbReference type="ARBA" id="ARBA00022516"/>
    </source>
</evidence>
<gene>
    <name evidence="15" type="primary">fabF</name>
    <name evidence="15" type="ORF">DEM34_09200</name>
</gene>
<dbReference type="InterPro" id="IPR020841">
    <property type="entry name" value="PKS_Beta-ketoAc_synthase_dom"/>
</dbReference>
<dbReference type="InterPro" id="IPR017568">
    <property type="entry name" value="3-oxoacyl-ACP_synth-2"/>
</dbReference>
<evidence type="ECO:0000256" key="6">
    <source>
        <dbReference type="ARBA" id="ARBA00022679"/>
    </source>
</evidence>
<name>A0A2U2N2D3_9GAMM</name>
<dbReference type="InterPro" id="IPR014031">
    <property type="entry name" value="Ketoacyl_synth_C"/>
</dbReference>
<keyword evidence="16" id="KW-1185">Reference proteome</keyword>
<keyword evidence="9 11" id="KW-0275">Fatty acid biosynthesis</keyword>
<evidence type="ECO:0000256" key="10">
    <source>
        <dbReference type="ARBA" id="ARBA00023315"/>
    </source>
</evidence>
<dbReference type="CDD" id="cd00834">
    <property type="entry name" value="KAS_I_II"/>
    <property type="match status" value="1"/>
</dbReference>
<evidence type="ECO:0000256" key="13">
    <source>
        <dbReference type="RuleBase" id="RU003694"/>
    </source>
</evidence>
<evidence type="ECO:0000256" key="11">
    <source>
        <dbReference type="PIRNR" id="PIRNR000447"/>
    </source>
</evidence>
<comment type="caution">
    <text evidence="15">The sequence shown here is derived from an EMBL/GenBank/DDBJ whole genome shotgun (WGS) entry which is preliminary data.</text>
</comment>
<comment type="function">
    <text evidence="11">Involved in the type II fatty acid elongation cycle. Catalyzes the elongation of a wide range of acyl-ACP by the addition of two carbons from malonyl-ACP to an acyl acceptor. Can efficiently catalyze the conversion of palmitoleoyl-ACP (cis-hexadec-9-enoyl-ACP) to cis-vaccenoyl-ACP (cis-octadec-11-enoyl-ACP), an essential step in the thermal regulation of fatty acid composition.</text>
</comment>
<dbReference type="PROSITE" id="PS00606">
    <property type="entry name" value="KS3_1"/>
    <property type="match status" value="1"/>
</dbReference>
<reference evidence="15 16" key="1">
    <citation type="submission" date="2018-05" db="EMBL/GenBank/DDBJ databases">
        <title>Spiribacter halobius sp. nov., a moderately halophilic bacterium isolated from marine solar saltern.</title>
        <authorList>
            <person name="Zheng W.-S."/>
            <person name="Lu D.-C."/>
            <person name="Du Z.-J."/>
        </authorList>
    </citation>
    <scope>NUCLEOTIDE SEQUENCE [LARGE SCALE GENOMIC DNA]</scope>
    <source>
        <strain evidence="15 16">E85</strain>
    </source>
</reference>
<keyword evidence="5 11" id="KW-0444">Lipid biosynthesis</keyword>
<sequence>MAQRRVVVTGMGIISPVGNGLEAAWESIRNGRSGIGPIERFDTAAFSVRFGGEVRGFDVEQYLPRKDARKMDPFIHYGIAASVDAMKDAGLEVTEENAERIGVSVGSGIGGIHSIEEGHKSYLDGGPRRITPFFIPSAIINMISGNLSILLGAKGPNLATVTACTTATHNIGLSGRLIAHGDADVMIAGGAEFATTPTGLGGFAAARALSTRNDDPAAASRPWDKGRDGFVLADGAGVLVLEEYEHARRRGAPIYAELCGFGMSGDAHHMTLPAESGEGARRCMENALRDAGMNPDEIDYINAHGTSTKAGDRAEVQAIRATFGDHASRLAVSSTKSMTGHLLGAAGGVEAVFTLLGMRDGVLPPTINLDDPDDDLTLDFVPHEARQAKIRAALSNSFGFGGTNGTVIFRALEG</sequence>
<dbReference type="GO" id="GO:0004315">
    <property type="term" value="F:3-oxoacyl-[acyl-carrier-protein] synthase activity"/>
    <property type="evidence" value="ECO:0007669"/>
    <property type="project" value="UniProtKB-UniRule"/>
</dbReference>
<organism evidence="15 16">
    <name type="scientific">Sediminicurvatus halobius</name>
    <dbReference type="NCBI Taxonomy" id="2182432"/>
    <lineage>
        <taxon>Bacteria</taxon>
        <taxon>Pseudomonadati</taxon>
        <taxon>Pseudomonadota</taxon>
        <taxon>Gammaproteobacteria</taxon>
        <taxon>Chromatiales</taxon>
        <taxon>Ectothiorhodospiraceae</taxon>
        <taxon>Sediminicurvatus</taxon>
    </lineage>
</organism>
<dbReference type="RefSeq" id="WP_109678493.1">
    <property type="nucleotide sequence ID" value="NZ_CP086615.1"/>
</dbReference>
<feature type="domain" description="Ketosynthase family 3 (KS3)" evidence="14">
    <location>
        <begin position="3"/>
        <end position="411"/>
    </location>
</feature>
<comment type="pathway">
    <text evidence="1 11">Lipid metabolism; fatty acid biosynthesis.</text>
</comment>
<evidence type="ECO:0000256" key="12">
    <source>
        <dbReference type="PIRSR" id="PIRSR000447-1"/>
    </source>
</evidence>